<evidence type="ECO:0000256" key="4">
    <source>
        <dbReference type="ARBA" id="ARBA00022840"/>
    </source>
</evidence>
<dbReference type="GO" id="GO:0034040">
    <property type="term" value="F:ATPase-coupled lipid transmembrane transporter activity"/>
    <property type="evidence" value="ECO:0007669"/>
    <property type="project" value="TreeGrafter"/>
</dbReference>
<feature type="domain" description="ABC transmembrane type-1" evidence="10">
    <location>
        <begin position="191"/>
        <end position="470"/>
    </location>
</feature>
<dbReference type="PANTHER" id="PTHR24221">
    <property type="entry name" value="ATP-BINDING CASSETTE SUB-FAMILY B"/>
    <property type="match status" value="1"/>
</dbReference>
<dbReference type="Gene3D" id="1.20.1560.10">
    <property type="entry name" value="ABC transporter type 1, transmembrane domain"/>
    <property type="match status" value="1"/>
</dbReference>
<dbReference type="InterPro" id="IPR003439">
    <property type="entry name" value="ABC_transporter-like_ATP-bd"/>
</dbReference>
<evidence type="ECO:0000256" key="3">
    <source>
        <dbReference type="ARBA" id="ARBA00022741"/>
    </source>
</evidence>
<feature type="transmembrane region" description="Helical" evidence="8">
    <location>
        <begin position="191"/>
        <end position="212"/>
    </location>
</feature>
<feature type="transmembrane region" description="Helical" evidence="8">
    <location>
        <begin position="298"/>
        <end position="323"/>
    </location>
</feature>
<dbReference type="SUPFAM" id="SSF52540">
    <property type="entry name" value="P-loop containing nucleoside triphosphate hydrolases"/>
    <property type="match status" value="1"/>
</dbReference>
<keyword evidence="12" id="KW-1185">Reference proteome</keyword>
<evidence type="ECO:0000256" key="7">
    <source>
        <dbReference type="SAM" id="MobiDB-lite"/>
    </source>
</evidence>
<feature type="transmembrane region" description="Helical" evidence="8">
    <location>
        <begin position="329"/>
        <end position="346"/>
    </location>
</feature>
<dbReference type="InterPro" id="IPR027417">
    <property type="entry name" value="P-loop_NTPase"/>
</dbReference>
<organism evidence="11 12">
    <name type="scientific">Gimibacter soli</name>
    <dbReference type="NCBI Taxonomy" id="3024400"/>
    <lineage>
        <taxon>Bacteria</taxon>
        <taxon>Pseudomonadati</taxon>
        <taxon>Pseudomonadota</taxon>
        <taxon>Alphaproteobacteria</taxon>
        <taxon>Kordiimonadales</taxon>
        <taxon>Temperatibacteraceae</taxon>
        <taxon>Gimibacter</taxon>
    </lineage>
</organism>
<dbReference type="PROSITE" id="PS50893">
    <property type="entry name" value="ABC_TRANSPORTER_2"/>
    <property type="match status" value="1"/>
</dbReference>
<dbReference type="GO" id="GO:0005524">
    <property type="term" value="F:ATP binding"/>
    <property type="evidence" value="ECO:0007669"/>
    <property type="project" value="UniProtKB-KW"/>
</dbReference>
<feature type="region of interest" description="Disordered" evidence="7">
    <location>
        <begin position="1"/>
        <end position="27"/>
    </location>
</feature>
<evidence type="ECO:0000256" key="2">
    <source>
        <dbReference type="ARBA" id="ARBA00022692"/>
    </source>
</evidence>
<reference evidence="11" key="1">
    <citation type="submission" date="2023-01" db="EMBL/GenBank/DDBJ databases">
        <title>The genome sequence of Kordiimonadaceae bacterium 6D33.</title>
        <authorList>
            <person name="Liu Y."/>
        </authorList>
    </citation>
    <scope>NUCLEOTIDE SEQUENCE</scope>
    <source>
        <strain evidence="11">6D33</strain>
    </source>
</reference>
<evidence type="ECO:0000259" key="10">
    <source>
        <dbReference type="PROSITE" id="PS50929"/>
    </source>
</evidence>
<feature type="compositionally biased region" description="Basic and acidic residues" evidence="7">
    <location>
        <begin position="1"/>
        <end position="15"/>
    </location>
</feature>
<name>A0AAF0BMJ8_9PROT</name>
<dbReference type="GO" id="GO:0016887">
    <property type="term" value="F:ATP hydrolysis activity"/>
    <property type="evidence" value="ECO:0007669"/>
    <property type="project" value="InterPro"/>
</dbReference>
<feature type="domain" description="ABC transporter" evidence="9">
    <location>
        <begin position="505"/>
        <end position="735"/>
    </location>
</feature>
<gene>
    <name evidence="11" type="ORF">PH603_02660</name>
</gene>
<evidence type="ECO:0000256" key="8">
    <source>
        <dbReference type="SAM" id="Phobius"/>
    </source>
</evidence>
<keyword evidence="3" id="KW-0547">Nucleotide-binding</keyword>
<dbReference type="KEGG" id="gso:PH603_02660"/>
<dbReference type="GO" id="GO:0005886">
    <property type="term" value="C:plasma membrane"/>
    <property type="evidence" value="ECO:0007669"/>
    <property type="project" value="UniProtKB-SubCell"/>
</dbReference>
<dbReference type="InterPro" id="IPR011527">
    <property type="entry name" value="ABC1_TM_dom"/>
</dbReference>
<dbReference type="Pfam" id="PF00664">
    <property type="entry name" value="ABC_membrane"/>
    <property type="match status" value="1"/>
</dbReference>
<dbReference type="SUPFAM" id="SSF90123">
    <property type="entry name" value="ABC transporter transmembrane region"/>
    <property type="match status" value="1"/>
</dbReference>
<evidence type="ECO:0000256" key="6">
    <source>
        <dbReference type="ARBA" id="ARBA00023136"/>
    </source>
</evidence>
<evidence type="ECO:0000256" key="5">
    <source>
        <dbReference type="ARBA" id="ARBA00022989"/>
    </source>
</evidence>
<feature type="transmembrane region" description="Helical" evidence="8">
    <location>
        <begin position="409"/>
        <end position="429"/>
    </location>
</feature>
<keyword evidence="4" id="KW-0067">ATP-binding</keyword>
<dbReference type="InterPro" id="IPR039421">
    <property type="entry name" value="Type_1_exporter"/>
</dbReference>
<dbReference type="PROSITE" id="PS50929">
    <property type="entry name" value="ABC_TM1F"/>
    <property type="match status" value="1"/>
</dbReference>
<evidence type="ECO:0000256" key="1">
    <source>
        <dbReference type="ARBA" id="ARBA00004651"/>
    </source>
</evidence>
<keyword evidence="2 8" id="KW-0812">Transmembrane</keyword>
<dbReference type="Pfam" id="PF00005">
    <property type="entry name" value="ABC_tran"/>
    <property type="match status" value="1"/>
</dbReference>
<evidence type="ECO:0000259" key="9">
    <source>
        <dbReference type="PROSITE" id="PS50893"/>
    </source>
</evidence>
<protein>
    <submittedName>
        <fullName evidence="11">Peptidase domain-containing ABC transporter</fullName>
    </submittedName>
</protein>
<dbReference type="Gene3D" id="3.40.50.300">
    <property type="entry name" value="P-loop containing nucleotide triphosphate hydrolases"/>
    <property type="match status" value="1"/>
</dbReference>
<dbReference type="AlphaFoldDB" id="A0AAF0BMJ8"/>
<feature type="transmembrane region" description="Helical" evidence="8">
    <location>
        <begin position="435"/>
        <end position="455"/>
    </location>
</feature>
<dbReference type="InterPro" id="IPR036640">
    <property type="entry name" value="ABC1_TM_sf"/>
</dbReference>
<keyword evidence="5 8" id="KW-1133">Transmembrane helix</keyword>
<proteinExistence type="predicted"/>
<dbReference type="PANTHER" id="PTHR24221:SF248">
    <property type="entry name" value="ABC TRANSPORTER TRANSMEMBRANE REGION"/>
    <property type="match status" value="1"/>
</dbReference>
<dbReference type="EMBL" id="CP116805">
    <property type="protein sequence ID" value="WCL54660.1"/>
    <property type="molecule type" value="Genomic_DNA"/>
</dbReference>
<dbReference type="SMART" id="SM00382">
    <property type="entry name" value="AAA"/>
    <property type="match status" value="1"/>
</dbReference>
<dbReference type="Proteomes" id="UP001217500">
    <property type="component" value="Chromosome"/>
</dbReference>
<dbReference type="InterPro" id="IPR003593">
    <property type="entry name" value="AAA+_ATPase"/>
</dbReference>
<keyword evidence="6 8" id="KW-0472">Membrane</keyword>
<sequence length="736" mass="80173">MTDETKNTDGPEKVKAGRKRGPRLSTGGIDQLADALRQGRYGSFEAQSPFAATLFPLLKALGWRGTLNELFEALPHFASTLGMAELQNVLALLGYRTQERRIARLAEIDPRLFPLIFVTDASKPYVLTKDEAGGVAAFGGVEHDKVVLDDPMISGTAYVIDRSGEPTDPGRAHGGWFSAIGRRFQPVLTRLLLITFCLNMLALAVPLLTLALYDQVIPIRAGDVLVSLMVGGLLAITFDTALRMVRARLIAFAGARIEQIVGTSTFSKIIGLPPTMTESAPLGSQVAKLRDFDSLRDLFTSLLVTVALEMPFVVIFVIALFLIAGPLGFVPVGMIVIYLIIWWILAPRMRRAVLVSSRKRAERHSFLVEMISNMRTIKEAAVESVWRQRFREISAESALAHHWSTQISFLFQTLAQGVMMLSGIATLVVGVELAITGQLSLGALIAAMALTWRVLSPIQNLFLTFTRAEQTKLAIGQINSLMAMEEEPSRQKQSSGVVRAWQGGISFNRVSLRYNQHGEPALLGVSFDIEPGEFLAVSGSNGSGKSSILRLLLAMHRPQAGQITLDGVDIRQIVPSELRNAIAYVPQQPKLFYGTIAQNLRLSNPIASDEDLRKACQLSGALEAIEALPEGFNSRFGDQSLAQMNSGLQQKIALARAYVTDAPIILMDEPAHALDEPGDAALVAALENLKGDKTIIMVSHRPSHLRLADRLILMNRGTITKAGTPDEVLSTVTRGS</sequence>
<evidence type="ECO:0000313" key="12">
    <source>
        <dbReference type="Proteomes" id="UP001217500"/>
    </source>
</evidence>
<accession>A0AAF0BMJ8</accession>
<dbReference type="RefSeq" id="WP_289504379.1">
    <property type="nucleotide sequence ID" value="NZ_CP116805.1"/>
</dbReference>
<feature type="transmembrane region" description="Helical" evidence="8">
    <location>
        <begin position="224"/>
        <end position="242"/>
    </location>
</feature>
<dbReference type="GO" id="GO:0140359">
    <property type="term" value="F:ABC-type transporter activity"/>
    <property type="evidence" value="ECO:0007669"/>
    <property type="project" value="InterPro"/>
</dbReference>
<comment type="subcellular location">
    <subcellularLocation>
        <location evidence="1">Cell membrane</location>
        <topology evidence="1">Multi-pass membrane protein</topology>
    </subcellularLocation>
</comment>
<evidence type="ECO:0000313" key="11">
    <source>
        <dbReference type="EMBL" id="WCL54660.1"/>
    </source>
</evidence>